<dbReference type="GeneID" id="26626019"/>
<dbReference type="EMBL" id="KT151955">
    <property type="protein sequence ID" value="ALA07200.1"/>
    <property type="molecule type" value="Genomic_DNA"/>
</dbReference>
<sequence length="86" mass="9427">MQVLNFLDTRCSPCKQLTLKLEKIAEARGLTIEEIDIEQNPSLAEKHSVMSVPTVVLVKAEVEVGRFVGDQPEAVIAAHVDQALNT</sequence>
<dbReference type="InterPro" id="IPR036249">
    <property type="entry name" value="Thioredoxin-like_sf"/>
</dbReference>
<dbReference type="InterPro" id="IPR013766">
    <property type="entry name" value="Thioredoxin_domain"/>
</dbReference>
<reference evidence="2 3" key="1">
    <citation type="journal article" date="2015" name="Genome Announc.">
        <title>Genome Sequences of Five Additional Brevibacillus laterosporus Bacteriophages.</title>
        <authorList>
            <person name="Merrill B.D."/>
            <person name="Berg J.A."/>
            <person name="Graves K.A."/>
            <person name="Ward A.T."/>
            <person name="Hilton J.A."/>
            <person name="Wake B.N."/>
            <person name="Grose J.H."/>
            <person name="Breakwell D.P."/>
            <person name="Burnett S.H."/>
        </authorList>
    </citation>
    <scope>NUCLEOTIDE SEQUENCE [LARGE SCALE GENOMIC DNA]</scope>
</reference>
<evidence type="ECO:0000259" key="1">
    <source>
        <dbReference type="Pfam" id="PF00085"/>
    </source>
</evidence>
<keyword evidence="3" id="KW-1185">Reference proteome</keyword>
<dbReference type="Gene3D" id="3.40.30.10">
    <property type="entry name" value="Glutaredoxin"/>
    <property type="match status" value="1"/>
</dbReference>
<evidence type="ECO:0000313" key="3">
    <source>
        <dbReference type="Proteomes" id="UP000208104"/>
    </source>
</evidence>
<organism evidence="2 3">
    <name type="scientific">Brevibacillus phage Jenst</name>
    <dbReference type="NCBI Taxonomy" id="1691954"/>
    <lineage>
        <taxon>Viruses</taxon>
        <taxon>Duplodnaviria</taxon>
        <taxon>Heunggongvirae</taxon>
        <taxon>Uroviricota</taxon>
        <taxon>Caudoviricetes</taxon>
        <taxon>Jenstvirus</taxon>
        <taxon>Jenstvirus jenst</taxon>
    </lineage>
</organism>
<name>A0A0K2CNJ3_9CAUD</name>
<dbReference type="GO" id="GO:0015035">
    <property type="term" value="F:protein-disulfide reductase activity"/>
    <property type="evidence" value="ECO:0007669"/>
    <property type="project" value="TreeGrafter"/>
</dbReference>
<dbReference type="RefSeq" id="YP_009199132.1">
    <property type="nucleotide sequence ID" value="NC_028805.1"/>
</dbReference>
<proteinExistence type="predicted"/>
<dbReference type="KEGG" id="vg:26626019"/>
<feature type="domain" description="Thioredoxin" evidence="1">
    <location>
        <begin position="3"/>
        <end position="81"/>
    </location>
</feature>
<gene>
    <name evidence="2" type="ORF">JENST_71</name>
</gene>
<dbReference type="PANTHER" id="PTHR45663:SF11">
    <property type="entry name" value="GEO12009P1"/>
    <property type="match status" value="1"/>
</dbReference>
<dbReference type="SUPFAM" id="SSF52833">
    <property type="entry name" value="Thioredoxin-like"/>
    <property type="match status" value="1"/>
</dbReference>
<dbReference type="Proteomes" id="UP000208104">
    <property type="component" value="Segment"/>
</dbReference>
<dbReference type="Pfam" id="PF00085">
    <property type="entry name" value="Thioredoxin"/>
    <property type="match status" value="1"/>
</dbReference>
<evidence type="ECO:0000313" key="2">
    <source>
        <dbReference type="EMBL" id="ALA07200.1"/>
    </source>
</evidence>
<dbReference type="PANTHER" id="PTHR45663">
    <property type="entry name" value="GEO12009P1"/>
    <property type="match status" value="1"/>
</dbReference>
<accession>A0A0K2CNJ3</accession>
<protein>
    <submittedName>
        <fullName evidence="2">Putative thioredoxin</fullName>
    </submittedName>
</protein>
<dbReference type="CDD" id="cd02947">
    <property type="entry name" value="TRX_family"/>
    <property type="match status" value="1"/>
</dbReference>